<dbReference type="Proteomes" id="UP000003571">
    <property type="component" value="Unassembled WGS sequence"/>
</dbReference>
<evidence type="ECO:0000313" key="5">
    <source>
        <dbReference type="Proteomes" id="UP000003571"/>
    </source>
</evidence>
<dbReference type="STRING" id="907348.TresaDRAFT_1592"/>
<keyword evidence="5" id="KW-1185">Reference proteome</keyword>
<feature type="domain" description="Band 7" evidence="3">
    <location>
        <begin position="6"/>
        <end position="195"/>
    </location>
</feature>
<dbReference type="InterPro" id="IPR036013">
    <property type="entry name" value="Band_7/SPFH_dom_sf"/>
</dbReference>
<name>H7EJG7_9SPIR</name>
<comment type="caution">
    <text evidence="4">The sequence shown here is derived from an EMBL/GenBank/DDBJ whole genome shotgun (WGS) entry which is preliminary data.</text>
</comment>
<dbReference type="SUPFAM" id="SSF117892">
    <property type="entry name" value="Band 7/SPFH domain"/>
    <property type="match status" value="1"/>
</dbReference>
<keyword evidence="2" id="KW-0175">Coiled coil</keyword>
<evidence type="ECO:0000313" key="4">
    <source>
        <dbReference type="EMBL" id="EIC02328.1"/>
    </source>
</evidence>
<gene>
    <name evidence="4" type="ORF">TresaDRAFT_1592</name>
</gene>
<dbReference type="Gene3D" id="3.30.479.30">
    <property type="entry name" value="Band 7 domain"/>
    <property type="match status" value="1"/>
</dbReference>
<dbReference type="RefSeq" id="WP_002703482.1">
    <property type="nucleotide sequence ID" value="NZ_AGRW01000041.1"/>
</dbReference>
<dbReference type="eggNOG" id="COG0330">
    <property type="taxonomic scope" value="Bacteria"/>
</dbReference>
<dbReference type="PATRIC" id="fig|907348.3.peg.1057"/>
<evidence type="ECO:0000256" key="2">
    <source>
        <dbReference type="SAM" id="Coils"/>
    </source>
</evidence>
<accession>H7EJG7</accession>
<proteinExistence type="predicted"/>
<dbReference type="Pfam" id="PF01145">
    <property type="entry name" value="Band_7"/>
    <property type="match status" value="1"/>
</dbReference>
<reference evidence="4 5" key="1">
    <citation type="submission" date="2011-09" db="EMBL/GenBank/DDBJ databases">
        <title>The draft genome of Treponema saccharophilum DSM 2985.</title>
        <authorList>
            <consortium name="US DOE Joint Genome Institute (JGI-PGF)"/>
            <person name="Lucas S."/>
            <person name="Copeland A."/>
            <person name="Lapidus A."/>
            <person name="Glavina del Rio T."/>
            <person name="Dalin E."/>
            <person name="Tice H."/>
            <person name="Bruce D."/>
            <person name="Goodwin L."/>
            <person name="Pitluck S."/>
            <person name="Peters L."/>
            <person name="Kyrpides N."/>
            <person name="Mavromatis K."/>
            <person name="Ivanova N."/>
            <person name="Markowitz V."/>
            <person name="Cheng J.-F."/>
            <person name="Hugenholtz P."/>
            <person name="Woyke T."/>
            <person name="Wu D."/>
            <person name="Gronow S."/>
            <person name="Wellnitz S."/>
            <person name="Brambilla E."/>
            <person name="Klenk H.-P."/>
            <person name="Eisen J.A."/>
        </authorList>
    </citation>
    <scope>NUCLEOTIDE SEQUENCE [LARGE SCALE GENOMIC DNA]</scope>
    <source>
        <strain evidence="4 5">DSM 2985</strain>
    </source>
</reference>
<sequence>MRFKKFNPNEYVMVVKKGQVVKEGLGLSVLFNELSTSIMVVPSTAFDGEFAFDELVTSDYQSVCVQGVTTFMITDYAKAAKMLDFAYTPQVKMSDKIFDAVESLENRINNIIKAIVIREVSRKDVRAVLRISDEMSKAILESLAGDEAIGKLGVSVVSVNILGITPRPETRKALEAAAREQILKEQDDAIYKRRNAAIEQERIIKENEINTEIAVAEKEKEKEEKEQEMKQYVQKCELDMRMEAEEREQQMKLRAMQAELSMESERQEKEYALREMAVQKKIQIDNQDMAGKIELEKMNKEFTELSAANEKTKADIKAYAAEALVKAYNNINPAILESCAMAQMEPGALMAKAFMNIGENAEKIGSLNMTPDLLQSIVGAMNPSQCGK</sequence>
<dbReference type="AlphaFoldDB" id="H7EJG7"/>
<comment type="subcellular location">
    <subcellularLocation>
        <location evidence="1">Membrane</location>
        <topology evidence="1">Single-pass membrane protein</topology>
    </subcellularLocation>
</comment>
<dbReference type="EMBL" id="AGRW01000041">
    <property type="protein sequence ID" value="EIC02328.1"/>
    <property type="molecule type" value="Genomic_DNA"/>
</dbReference>
<organism evidence="4 5">
    <name type="scientific">Treponema saccharophilum DSM 2985</name>
    <dbReference type="NCBI Taxonomy" id="907348"/>
    <lineage>
        <taxon>Bacteria</taxon>
        <taxon>Pseudomonadati</taxon>
        <taxon>Spirochaetota</taxon>
        <taxon>Spirochaetia</taxon>
        <taxon>Spirochaetales</taxon>
        <taxon>Treponemataceae</taxon>
        <taxon>Treponema</taxon>
    </lineage>
</organism>
<protein>
    <submittedName>
        <fullName evidence="4">Band 7 protein</fullName>
    </submittedName>
</protein>
<evidence type="ECO:0000256" key="1">
    <source>
        <dbReference type="ARBA" id="ARBA00004167"/>
    </source>
</evidence>
<evidence type="ECO:0000259" key="3">
    <source>
        <dbReference type="Pfam" id="PF01145"/>
    </source>
</evidence>
<dbReference type="OrthoDB" id="3469168at2"/>
<feature type="coiled-coil region" evidence="2">
    <location>
        <begin position="206"/>
        <end position="235"/>
    </location>
</feature>
<dbReference type="InterPro" id="IPR001107">
    <property type="entry name" value="Band_7"/>
</dbReference>
<dbReference type="GO" id="GO:0016020">
    <property type="term" value="C:membrane"/>
    <property type="evidence" value="ECO:0007669"/>
    <property type="project" value="UniProtKB-SubCell"/>
</dbReference>